<dbReference type="AlphaFoldDB" id="A0A941ETA3"/>
<evidence type="ECO:0000256" key="3">
    <source>
        <dbReference type="ARBA" id="ARBA00023163"/>
    </source>
</evidence>
<feature type="domain" description="HTH gntR-type" evidence="4">
    <location>
        <begin position="8"/>
        <end position="75"/>
    </location>
</feature>
<dbReference type="PROSITE" id="PS50949">
    <property type="entry name" value="HTH_GNTR"/>
    <property type="match status" value="1"/>
</dbReference>
<organism evidence="5 6">
    <name type="scientific">Actinospica durhamensis</name>
    <dbReference type="NCBI Taxonomy" id="1508375"/>
    <lineage>
        <taxon>Bacteria</taxon>
        <taxon>Bacillati</taxon>
        <taxon>Actinomycetota</taxon>
        <taxon>Actinomycetes</taxon>
        <taxon>Catenulisporales</taxon>
        <taxon>Actinospicaceae</taxon>
        <taxon>Actinospica</taxon>
    </lineage>
</organism>
<dbReference type="InterPro" id="IPR050679">
    <property type="entry name" value="Bact_HTH_transcr_reg"/>
</dbReference>
<keyword evidence="3" id="KW-0804">Transcription</keyword>
<proteinExistence type="predicted"/>
<accession>A0A941ETA3</accession>
<dbReference type="GO" id="GO:0003677">
    <property type="term" value="F:DNA binding"/>
    <property type="evidence" value="ECO:0007669"/>
    <property type="project" value="UniProtKB-KW"/>
</dbReference>
<dbReference type="Proteomes" id="UP000675781">
    <property type="component" value="Unassembled WGS sequence"/>
</dbReference>
<dbReference type="PANTHER" id="PTHR44846:SF17">
    <property type="entry name" value="GNTR-FAMILY TRANSCRIPTIONAL REGULATOR"/>
    <property type="match status" value="1"/>
</dbReference>
<sequence>MADSGARQAKASRAVDELTQALTATFQPGDLLPSIQGIIEQFGANQNTVRTALQRMRDAGLIVTENGVGSRMCATAPAHILTRSAADPFAHLRPTGPAQPGRGEASEVLAKLFDVRKDARLYTLRQAAEHRSTLRPAQTVRIIPGASLYDLDPAPDPYGDRAKIIDRFVKQYGTLETYQRTRTITAPTPDIRTELGIKPGTTVDAVAIGTRTARSGRLLMTETEYTVADPTVEWESRLY</sequence>
<evidence type="ECO:0000313" key="5">
    <source>
        <dbReference type="EMBL" id="MBR7837190.1"/>
    </source>
</evidence>
<name>A0A941ETA3_9ACTN</name>
<evidence type="ECO:0000259" key="4">
    <source>
        <dbReference type="PROSITE" id="PS50949"/>
    </source>
</evidence>
<keyword evidence="6" id="KW-1185">Reference proteome</keyword>
<protein>
    <submittedName>
        <fullName evidence="5">GntR family transcriptional regulator</fullName>
    </submittedName>
</protein>
<dbReference type="GO" id="GO:0003700">
    <property type="term" value="F:DNA-binding transcription factor activity"/>
    <property type="evidence" value="ECO:0007669"/>
    <property type="project" value="InterPro"/>
</dbReference>
<dbReference type="EMBL" id="JAGSOG010000186">
    <property type="protein sequence ID" value="MBR7837190.1"/>
    <property type="molecule type" value="Genomic_DNA"/>
</dbReference>
<gene>
    <name evidence="5" type="ORF">KDL01_28190</name>
</gene>
<dbReference type="InterPro" id="IPR036390">
    <property type="entry name" value="WH_DNA-bd_sf"/>
</dbReference>
<dbReference type="SUPFAM" id="SSF46785">
    <property type="entry name" value="Winged helix' DNA-binding domain"/>
    <property type="match status" value="1"/>
</dbReference>
<evidence type="ECO:0000313" key="6">
    <source>
        <dbReference type="Proteomes" id="UP000675781"/>
    </source>
</evidence>
<evidence type="ECO:0000256" key="1">
    <source>
        <dbReference type="ARBA" id="ARBA00023015"/>
    </source>
</evidence>
<dbReference type="Gene3D" id="1.10.10.10">
    <property type="entry name" value="Winged helix-like DNA-binding domain superfamily/Winged helix DNA-binding domain"/>
    <property type="match status" value="1"/>
</dbReference>
<dbReference type="RefSeq" id="WP_212531659.1">
    <property type="nucleotide sequence ID" value="NZ_JAGSOG010000186.1"/>
</dbReference>
<evidence type="ECO:0000256" key="2">
    <source>
        <dbReference type="ARBA" id="ARBA00023125"/>
    </source>
</evidence>
<dbReference type="InterPro" id="IPR000524">
    <property type="entry name" value="Tscrpt_reg_HTH_GntR"/>
</dbReference>
<keyword evidence="1" id="KW-0805">Transcription regulation</keyword>
<comment type="caution">
    <text evidence="5">The sequence shown here is derived from an EMBL/GenBank/DDBJ whole genome shotgun (WGS) entry which is preliminary data.</text>
</comment>
<reference evidence="5" key="1">
    <citation type="submission" date="2021-04" db="EMBL/GenBank/DDBJ databases">
        <title>Genome based classification of Actinospica acidithermotolerans sp. nov., an actinobacterium isolated from an Indonesian hot spring.</title>
        <authorList>
            <person name="Kusuma A.B."/>
            <person name="Putra K.E."/>
            <person name="Nafisah S."/>
            <person name="Loh J."/>
            <person name="Nouioui I."/>
            <person name="Goodfellow M."/>
        </authorList>
    </citation>
    <scope>NUCLEOTIDE SEQUENCE</scope>
    <source>
        <strain evidence="5">CSCA 57</strain>
    </source>
</reference>
<dbReference type="InterPro" id="IPR036388">
    <property type="entry name" value="WH-like_DNA-bd_sf"/>
</dbReference>
<dbReference type="GO" id="GO:0045892">
    <property type="term" value="P:negative regulation of DNA-templated transcription"/>
    <property type="evidence" value="ECO:0007669"/>
    <property type="project" value="TreeGrafter"/>
</dbReference>
<dbReference type="PANTHER" id="PTHR44846">
    <property type="entry name" value="MANNOSYL-D-GLYCERATE TRANSPORT/METABOLISM SYSTEM REPRESSOR MNGR-RELATED"/>
    <property type="match status" value="1"/>
</dbReference>
<keyword evidence="2" id="KW-0238">DNA-binding</keyword>
<dbReference type="SMART" id="SM00345">
    <property type="entry name" value="HTH_GNTR"/>
    <property type="match status" value="1"/>
</dbReference>
<dbReference type="Pfam" id="PF00392">
    <property type="entry name" value="GntR"/>
    <property type="match status" value="1"/>
</dbReference>